<evidence type="ECO:0000313" key="3">
    <source>
        <dbReference type="Proteomes" id="UP001281761"/>
    </source>
</evidence>
<evidence type="ECO:0000313" key="2">
    <source>
        <dbReference type="EMBL" id="KAK2946600.1"/>
    </source>
</evidence>
<proteinExistence type="predicted"/>
<sequence>MKRTELRTTRDHDQTSLRSRSSVRSIHSQQSARFVGIVQNQTRGSSARLVDLVAASLFHDFLKAFREQADQLCLHLLLRIDPIFGPKTRDNRRGERQRENEIQRRSMISTDPDELMKDNHESGTLRGNRKRGVLVHQYGTSCFQPSVHNPTFEPRPVSDPTTPRPCSKLIDHTPATLFASLVVAQQGQAKRQIGCASNLEAIQTE</sequence>
<comment type="caution">
    <text evidence="2">The sequence shown here is derived from an EMBL/GenBank/DDBJ whole genome shotgun (WGS) entry which is preliminary data.</text>
</comment>
<keyword evidence="3" id="KW-1185">Reference proteome</keyword>
<protein>
    <submittedName>
        <fullName evidence="2">Uncharacterized protein</fullName>
    </submittedName>
</protein>
<feature type="region of interest" description="Disordered" evidence="1">
    <location>
        <begin position="1"/>
        <end position="25"/>
    </location>
</feature>
<feature type="compositionally biased region" description="Polar residues" evidence="1">
    <location>
        <begin position="16"/>
        <end position="25"/>
    </location>
</feature>
<reference evidence="2 3" key="1">
    <citation type="journal article" date="2022" name="bioRxiv">
        <title>Genomics of Preaxostyla Flagellates Illuminates Evolutionary Transitions and the Path Towards Mitochondrial Loss.</title>
        <authorList>
            <person name="Novak L.V.F."/>
            <person name="Treitli S.C."/>
            <person name="Pyrih J."/>
            <person name="Halakuc P."/>
            <person name="Pipaliya S.V."/>
            <person name="Vacek V."/>
            <person name="Brzon O."/>
            <person name="Soukal P."/>
            <person name="Eme L."/>
            <person name="Dacks J.B."/>
            <person name="Karnkowska A."/>
            <person name="Elias M."/>
            <person name="Hampl V."/>
        </authorList>
    </citation>
    <scope>NUCLEOTIDE SEQUENCE [LARGE SCALE GENOMIC DNA]</scope>
    <source>
        <strain evidence="2">NAU3</strain>
        <tissue evidence="2">Gut</tissue>
    </source>
</reference>
<evidence type="ECO:0000256" key="1">
    <source>
        <dbReference type="SAM" id="MobiDB-lite"/>
    </source>
</evidence>
<gene>
    <name evidence="2" type="ORF">BLNAU_18436</name>
</gene>
<feature type="compositionally biased region" description="Basic and acidic residues" evidence="1">
    <location>
        <begin position="1"/>
        <end position="15"/>
    </location>
</feature>
<dbReference type="Proteomes" id="UP001281761">
    <property type="component" value="Unassembled WGS sequence"/>
</dbReference>
<dbReference type="EMBL" id="JARBJD010000223">
    <property type="protein sequence ID" value="KAK2946600.1"/>
    <property type="molecule type" value="Genomic_DNA"/>
</dbReference>
<accession>A0ABQ9X8U7</accession>
<organism evidence="2 3">
    <name type="scientific">Blattamonas nauphoetae</name>
    <dbReference type="NCBI Taxonomy" id="2049346"/>
    <lineage>
        <taxon>Eukaryota</taxon>
        <taxon>Metamonada</taxon>
        <taxon>Preaxostyla</taxon>
        <taxon>Oxymonadida</taxon>
        <taxon>Blattamonas</taxon>
    </lineage>
</organism>
<name>A0ABQ9X8U7_9EUKA</name>